<dbReference type="PROSITE" id="PS51482">
    <property type="entry name" value="DEGV"/>
    <property type="match status" value="1"/>
</dbReference>
<evidence type="ECO:0000313" key="2">
    <source>
        <dbReference type="EMBL" id="MCY6485147.1"/>
    </source>
</evidence>
<evidence type="ECO:0000256" key="1">
    <source>
        <dbReference type="ARBA" id="ARBA00023121"/>
    </source>
</evidence>
<dbReference type="EMBL" id="JAPQER010000005">
    <property type="protein sequence ID" value="MCY6485147.1"/>
    <property type="molecule type" value="Genomic_DNA"/>
</dbReference>
<dbReference type="RefSeq" id="WP_268041465.1">
    <property type="nucleotide sequence ID" value="NZ_JAPQER010000005.1"/>
</dbReference>
<dbReference type="SUPFAM" id="SSF82549">
    <property type="entry name" value="DAK1/DegV-like"/>
    <property type="match status" value="1"/>
</dbReference>
<dbReference type="InterPro" id="IPR050270">
    <property type="entry name" value="DegV_domain_contain"/>
</dbReference>
<dbReference type="Gene3D" id="3.30.1180.10">
    <property type="match status" value="1"/>
</dbReference>
<dbReference type="InterPro" id="IPR003797">
    <property type="entry name" value="DegV"/>
</dbReference>
<dbReference type="Pfam" id="PF02645">
    <property type="entry name" value="DegV"/>
    <property type="match status" value="1"/>
</dbReference>
<dbReference type="Gene3D" id="3.40.50.10170">
    <property type="match status" value="1"/>
</dbReference>
<keyword evidence="3" id="KW-1185">Reference proteome</keyword>
<protein>
    <submittedName>
        <fullName evidence="2">DegV family protein</fullName>
    </submittedName>
</protein>
<dbReference type="NCBIfam" id="TIGR00762">
    <property type="entry name" value="DegV"/>
    <property type="match status" value="1"/>
</dbReference>
<accession>A0ABT4D1M1</accession>
<sequence length="289" mass="32197">MGVKIITDSTSYIPKELIEKYDISVISLSIAIENDTFREVDMNNEEFYKKMDKSDTIPISSQPSVDEIYKVFEKHVKENNDIVGIFISSKMSGTFSTACLVKNMILENYPESKIEILDSKSASMQLAFAVITAAKVAYDGNALGEVVQAVQKNQERSRILFAPDTLKYLKKGGRIGGASALIGSLLQIKPILTVVEGKVEVLHKVRAKKRAIQTMLNILFEDVKKYGFGEVTILHINCQETAKKMLDMVKKRFGMKVKICDISPVIGIHVGPGAFGIAYYTKDELKTRV</sequence>
<comment type="caution">
    <text evidence="2">The sequence shown here is derived from an EMBL/GenBank/DDBJ whole genome shotgun (WGS) entry which is preliminary data.</text>
</comment>
<proteinExistence type="predicted"/>
<evidence type="ECO:0000313" key="3">
    <source>
        <dbReference type="Proteomes" id="UP001078443"/>
    </source>
</evidence>
<organism evidence="2 3">
    <name type="scientific">Clostridium aestuarii</name>
    <dbReference type="NCBI Taxonomy" id="338193"/>
    <lineage>
        <taxon>Bacteria</taxon>
        <taxon>Bacillati</taxon>
        <taxon>Bacillota</taxon>
        <taxon>Clostridia</taxon>
        <taxon>Eubacteriales</taxon>
        <taxon>Clostridiaceae</taxon>
        <taxon>Clostridium</taxon>
    </lineage>
</organism>
<dbReference type="PANTHER" id="PTHR33434:SF2">
    <property type="entry name" value="FATTY ACID-BINDING PROTEIN TM_1468"/>
    <property type="match status" value="1"/>
</dbReference>
<dbReference type="PANTHER" id="PTHR33434">
    <property type="entry name" value="DEGV DOMAIN-CONTAINING PROTEIN DR_1986-RELATED"/>
    <property type="match status" value="1"/>
</dbReference>
<gene>
    <name evidence="2" type="ORF">OW763_12440</name>
</gene>
<name>A0ABT4D1M1_9CLOT</name>
<keyword evidence="1" id="KW-0446">Lipid-binding</keyword>
<reference evidence="2" key="1">
    <citation type="submission" date="2022-12" db="EMBL/GenBank/DDBJ databases">
        <authorList>
            <person name="Wang J."/>
        </authorList>
    </citation>
    <scope>NUCLEOTIDE SEQUENCE</scope>
    <source>
        <strain evidence="2">HY-45-18</strain>
    </source>
</reference>
<dbReference type="InterPro" id="IPR043168">
    <property type="entry name" value="DegV_C"/>
</dbReference>
<dbReference type="Proteomes" id="UP001078443">
    <property type="component" value="Unassembled WGS sequence"/>
</dbReference>